<protein>
    <recommendedName>
        <fullName evidence="2">HNH nuclease domain-containing protein</fullName>
    </recommendedName>
</protein>
<feature type="compositionally biased region" description="Basic and acidic residues" evidence="1">
    <location>
        <begin position="270"/>
        <end position="296"/>
    </location>
</feature>
<feature type="compositionally biased region" description="Basic and acidic residues" evidence="1">
    <location>
        <begin position="196"/>
        <end position="214"/>
    </location>
</feature>
<evidence type="ECO:0000259" key="2">
    <source>
        <dbReference type="Pfam" id="PF13391"/>
    </source>
</evidence>
<feature type="region of interest" description="Disordered" evidence="1">
    <location>
        <begin position="196"/>
        <end position="296"/>
    </location>
</feature>
<gene>
    <name evidence="3" type="ORF">CONLIGDRAFT_629164</name>
</gene>
<keyword evidence="4" id="KW-1185">Reference proteome</keyword>
<dbReference type="AlphaFoldDB" id="A0A1J7IUY0"/>
<evidence type="ECO:0000313" key="4">
    <source>
        <dbReference type="Proteomes" id="UP000182658"/>
    </source>
</evidence>
<name>A0A1J7IUY0_9PEZI</name>
<organism evidence="3 4">
    <name type="scientific">Coniochaeta ligniaria NRRL 30616</name>
    <dbReference type="NCBI Taxonomy" id="1408157"/>
    <lineage>
        <taxon>Eukaryota</taxon>
        <taxon>Fungi</taxon>
        <taxon>Dikarya</taxon>
        <taxon>Ascomycota</taxon>
        <taxon>Pezizomycotina</taxon>
        <taxon>Sordariomycetes</taxon>
        <taxon>Sordariomycetidae</taxon>
        <taxon>Coniochaetales</taxon>
        <taxon>Coniochaetaceae</taxon>
        <taxon>Coniochaeta</taxon>
    </lineage>
</organism>
<feature type="compositionally biased region" description="Acidic residues" evidence="1">
    <location>
        <begin position="570"/>
        <end position="604"/>
    </location>
</feature>
<evidence type="ECO:0000313" key="3">
    <source>
        <dbReference type="EMBL" id="OIW31471.1"/>
    </source>
</evidence>
<evidence type="ECO:0000256" key="1">
    <source>
        <dbReference type="SAM" id="MobiDB-lite"/>
    </source>
</evidence>
<accession>A0A1J7IUY0</accession>
<reference evidence="3 4" key="1">
    <citation type="submission" date="2016-10" db="EMBL/GenBank/DDBJ databases">
        <title>Draft genome sequence of Coniochaeta ligniaria NRRL30616, a lignocellulolytic fungus for bioabatement of inhibitors in plant biomass hydrolysates.</title>
        <authorList>
            <consortium name="DOE Joint Genome Institute"/>
            <person name="Jimenez D.J."/>
            <person name="Hector R.E."/>
            <person name="Riley R."/>
            <person name="Sun H."/>
            <person name="Grigoriev I.V."/>
            <person name="Van Elsas J.D."/>
            <person name="Nichols N.N."/>
        </authorList>
    </citation>
    <scope>NUCLEOTIDE SEQUENCE [LARGE SCALE GENOMIC DNA]</scope>
    <source>
        <strain evidence="3 4">NRRL 30616</strain>
    </source>
</reference>
<dbReference type="OrthoDB" id="4574562at2759"/>
<dbReference type="InterPro" id="IPR003615">
    <property type="entry name" value="HNH_nuc"/>
</dbReference>
<feature type="compositionally biased region" description="Low complexity" evidence="1">
    <location>
        <begin position="249"/>
        <end position="269"/>
    </location>
</feature>
<dbReference type="Pfam" id="PF13391">
    <property type="entry name" value="HNH_2"/>
    <property type="match status" value="1"/>
</dbReference>
<proteinExistence type="predicted"/>
<dbReference type="Proteomes" id="UP000182658">
    <property type="component" value="Unassembled WGS sequence"/>
</dbReference>
<feature type="region of interest" description="Disordered" evidence="1">
    <location>
        <begin position="569"/>
        <end position="688"/>
    </location>
</feature>
<feature type="compositionally biased region" description="Pro residues" evidence="1">
    <location>
        <begin position="616"/>
        <end position="635"/>
    </location>
</feature>
<feature type="compositionally biased region" description="Low complexity" evidence="1">
    <location>
        <begin position="653"/>
        <end position="670"/>
    </location>
</feature>
<sequence>MPQLTVKSLGHRPLGWIPAWEEATQTQESSVVSPPADTQTLNRVAQELGYDAVGEPSGGQSQMSSFAEPPVEAAAPETVPETEEGLQAAFRKKAEEGLHRFDIHYDEDDDETYRCSATERATNKLLDSQAHTKALALIMHDEQVHGFKEVNVSSFGGVSIKAYRALMEKTLGRATSYAGDVVAGWINKGLLKKMREHKEAEERKKAEESKDAGKGKKRMSGPSDAETPPKRVTRRASRRGTDTESSAGPATPISTSPAGAAAGASTGTPKGKEKETEREEQTEDAGKKGRTAEDERVQREVCRWYGHRCILTGVTPVGAHIFPVGLRSDPLIDNFWLALGMFWPRKRVAQWEEALAGAGKRNIFPLSPDAHAMWDRHLFALRPIRDPEDPARSMFVQVDWDTAADVFSGDRKEARRQGDYLTNHWEAEHDGEPLRTIETGDVFKITTKNAGTHPLPSFELLEIQYALHRILGNFSAAGFLKDLFRRPPPRVPPVRSGDSGRLSFLDEYLLECAERADIFSAEDAVFWRAQLVREEAMRERIGRLGDQEWDLTDIQGSIMANVRKAIGYYSDEDELEEDEMEEDEMEEDEMEEDEMEEDEMEEPSDTASVVSDDPLPTQPEGPPAPLQDRQPPPLTLRPHHNVPQPPRDDGPKTSSAAASAAQSSTATRQQMEQAQGQLKGENRPPPKA</sequence>
<dbReference type="EMBL" id="KV875095">
    <property type="protein sequence ID" value="OIW31471.1"/>
    <property type="molecule type" value="Genomic_DNA"/>
</dbReference>
<dbReference type="InParanoid" id="A0A1J7IUY0"/>
<feature type="domain" description="HNH nuclease" evidence="2">
    <location>
        <begin position="309"/>
        <end position="381"/>
    </location>
</feature>